<sequence>MTRDLLDTAIAIIFTASVTLVAQPLCAKTIHVSVDGDDAHAGSFQSPLRTIQHAADQAKPGDVITVHQGVYRERIDPPRGGTSDDTRIVFQAAEGEHVEIKGSEVIKGWKKVRNDTWEATIPNEFFGTFNPYSDVIHGDWFRPMKQTHHTGAVYQNSHWLVEAASIEDVLKPFGENNQKAEQYLLNLAWLRPKNGQKTSVDKASARHGVETAECSEGGSCVGWIDHGDWIQFNEFHFGNSTKQVELRVSAIVAGSIVELRQDSPEGELLGSCVVPRTGGWQEWTSVVAQIKPASGNRTLCVVFKQPQTDGLWFAEVDATNTRILAQFKEINPNESEVEINVRQAVFYPSKPGIDYLSLSGFSMMHAATPWAPPTAEQIGLVGTHWSKGWIIEDNEIRHSTCTGITLGKYGDEFDNTSENTAEGYVETINRALENGWAKDNVGHHIVRNNHISHCEQSGIVGSMGAIFSAVTDNTIHDIHVRRLFGGAEMAGIKFHAPIDCLISNNHIYNTCLGIWLDWMTQGTRVTRNFLHDNSRDLYVEVNHGPFLVDNNLLLSPVSVNVNSCGGAFVHNLFAGEITVKHNERRETPYHKAHSTEVVDLHGNPSGDDRYFNNIFVGHGLQAYDEATLPVFMTDNIFVHGAKASKHETDAMILSNGDPELELVHRTDGIHLRLKLDETWASKTCDIVTTETLGVAKAPNLPFVMPDGASYQIDTDFYGNKRKPNATTAGPFANRMSDLLITKAIQ</sequence>
<dbReference type="CDD" id="cd04084">
    <property type="entry name" value="CBM6_xylanase-like"/>
    <property type="match status" value="1"/>
</dbReference>
<dbReference type="EMBL" id="SJPJ01000001">
    <property type="protein sequence ID" value="TWT83647.1"/>
    <property type="molecule type" value="Genomic_DNA"/>
</dbReference>
<dbReference type="PROSITE" id="PS51175">
    <property type="entry name" value="CBM6"/>
    <property type="match status" value="1"/>
</dbReference>
<dbReference type="GO" id="GO:0030246">
    <property type="term" value="F:carbohydrate binding"/>
    <property type="evidence" value="ECO:0007669"/>
    <property type="project" value="InterPro"/>
</dbReference>
<dbReference type="Proteomes" id="UP000315010">
    <property type="component" value="Unassembled WGS sequence"/>
</dbReference>
<evidence type="ECO:0000313" key="6">
    <source>
        <dbReference type="Proteomes" id="UP000315010"/>
    </source>
</evidence>
<dbReference type="EC" id="3.2.1.8" evidence="5"/>
<dbReference type="Pfam" id="PF21258">
    <property type="entry name" value="Glyco_hydro_120_ins"/>
    <property type="match status" value="1"/>
</dbReference>
<name>A0A5C5Z972_9BACT</name>
<comment type="subcellular location">
    <subcellularLocation>
        <location evidence="1">Secreted</location>
    </subcellularLocation>
</comment>
<evidence type="ECO:0000259" key="4">
    <source>
        <dbReference type="PROSITE" id="PS51175"/>
    </source>
</evidence>
<dbReference type="InterPro" id="IPR011050">
    <property type="entry name" value="Pectin_lyase_fold/virulence"/>
</dbReference>
<dbReference type="GO" id="GO:0016837">
    <property type="term" value="F:carbon-oxygen lyase activity, acting on polysaccharides"/>
    <property type="evidence" value="ECO:0007669"/>
    <property type="project" value="TreeGrafter"/>
</dbReference>
<comment type="caution">
    <text evidence="5">The sequence shown here is derived from an EMBL/GenBank/DDBJ whole genome shotgun (WGS) entry which is preliminary data.</text>
</comment>
<keyword evidence="5" id="KW-0119">Carbohydrate metabolism</keyword>
<dbReference type="Pfam" id="PF07602">
    <property type="entry name" value="DUF1565"/>
    <property type="match status" value="1"/>
</dbReference>
<evidence type="ECO:0000256" key="1">
    <source>
        <dbReference type="ARBA" id="ARBA00004613"/>
    </source>
</evidence>
<dbReference type="SUPFAM" id="SSF49785">
    <property type="entry name" value="Galactose-binding domain-like"/>
    <property type="match status" value="1"/>
</dbReference>
<dbReference type="Pfam" id="PF03422">
    <property type="entry name" value="CBM_6"/>
    <property type="match status" value="1"/>
</dbReference>
<dbReference type="Pfam" id="PF05048">
    <property type="entry name" value="NosD"/>
    <property type="match status" value="1"/>
</dbReference>
<evidence type="ECO:0000313" key="5">
    <source>
        <dbReference type="EMBL" id="TWT83647.1"/>
    </source>
</evidence>
<keyword evidence="6" id="KW-1185">Reference proteome</keyword>
<dbReference type="InterPro" id="IPR052052">
    <property type="entry name" value="Polysaccharide_Lyase_9"/>
</dbReference>
<keyword evidence="5" id="KW-0378">Hydrolase</keyword>
<dbReference type="GO" id="GO:0005576">
    <property type="term" value="C:extracellular region"/>
    <property type="evidence" value="ECO:0007669"/>
    <property type="project" value="UniProtKB-SubCell"/>
</dbReference>
<dbReference type="InterPro" id="IPR006584">
    <property type="entry name" value="Cellulose-bd_IV"/>
</dbReference>
<keyword evidence="5" id="KW-0624">Polysaccharide degradation</keyword>
<keyword evidence="3" id="KW-0732">Signal</keyword>
<feature type="domain" description="CBM6" evidence="4">
    <location>
        <begin position="196"/>
        <end position="319"/>
    </location>
</feature>
<dbReference type="OrthoDB" id="9765222at2"/>
<dbReference type="InterPro" id="IPR008979">
    <property type="entry name" value="Galactose-bd-like_sf"/>
</dbReference>
<organism evidence="5 6">
    <name type="scientific">Novipirellula herctigrandis</name>
    <dbReference type="NCBI Taxonomy" id="2527986"/>
    <lineage>
        <taxon>Bacteria</taxon>
        <taxon>Pseudomonadati</taxon>
        <taxon>Planctomycetota</taxon>
        <taxon>Planctomycetia</taxon>
        <taxon>Pirellulales</taxon>
        <taxon>Pirellulaceae</taxon>
        <taxon>Novipirellula</taxon>
    </lineage>
</organism>
<dbReference type="GO" id="GO:0045493">
    <property type="term" value="P:xylan catabolic process"/>
    <property type="evidence" value="ECO:0007669"/>
    <property type="project" value="UniProtKB-KW"/>
</dbReference>
<dbReference type="InterPro" id="IPR049169">
    <property type="entry name" value="Glyco_hydro_120_ins"/>
</dbReference>
<dbReference type="Gene3D" id="2.160.20.10">
    <property type="entry name" value="Single-stranded right-handed beta-helix, Pectin lyase-like"/>
    <property type="match status" value="2"/>
</dbReference>
<dbReference type="SUPFAM" id="SSF51126">
    <property type="entry name" value="Pectin lyase-like"/>
    <property type="match status" value="1"/>
</dbReference>
<dbReference type="AlphaFoldDB" id="A0A5C5Z972"/>
<dbReference type="PANTHER" id="PTHR40088">
    <property type="entry name" value="PECTATE LYASE (EUROFUNG)"/>
    <property type="match status" value="1"/>
</dbReference>
<dbReference type="InterPro" id="IPR012334">
    <property type="entry name" value="Pectin_lyas_fold"/>
</dbReference>
<dbReference type="GO" id="GO:0031176">
    <property type="term" value="F:endo-1,4-beta-xylanase activity"/>
    <property type="evidence" value="ECO:0007669"/>
    <property type="project" value="UniProtKB-EC"/>
</dbReference>
<dbReference type="PANTHER" id="PTHR40088:SF2">
    <property type="entry name" value="SECRETED SUGAR HYDROLASE"/>
    <property type="match status" value="1"/>
</dbReference>
<dbReference type="InterPro" id="IPR005084">
    <property type="entry name" value="CBM6"/>
</dbReference>
<keyword evidence="5" id="KW-0326">Glycosidase</keyword>
<protein>
    <submittedName>
        <fullName evidence="5">Endo-1,4-beta-xylanase Z</fullName>
        <ecNumber evidence="5">3.2.1.8</ecNumber>
    </submittedName>
</protein>
<dbReference type="InterPro" id="IPR011459">
    <property type="entry name" value="DUF1565"/>
</dbReference>
<proteinExistence type="predicted"/>
<accession>A0A5C5Z972</accession>
<dbReference type="InterPro" id="IPR007742">
    <property type="entry name" value="NosD_dom"/>
</dbReference>
<dbReference type="RefSeq" id="WP_146400949.1">
    <property type="nucleotide sequence ID" value="NZ_SJPJ01000001.1"/>
</dbReference>
<dbReference type="Gene3D" id="2.60.120.260">
    <property type="entry name" value="Galactose-binding domain-like"/>
    <property type="match status" value="1"/>
</dbReference>
<dbReference type="SMART" id="SM00606">
    <property type="entry name" value="CBD_IV"/>
    <property type="match status" value="1"/>
</dbReference>
<gene>
    <name evidence="5" type="primary">xynZ_4</name>
    <name evidence="5" type="ORF">CA13_51140</name>
</gene>
<reference evidence="5 6" key="1">
    <citation type="submission" date="2019-02" db="EMBL/GenBank/DDBJ databases">
        <title>Deep-cultivation of Planctomycetes and their phenomic and genomic characterization uncovers novel biology.</title>
        <authorList>
            <person name="Wiegand S."/>
            <person name="Jogler M."/>
            <person name="Boedeker C."/>
            <person name="Pinto D."/>
            <person name="Vollmers J."/>
            <person name="Rivas-Marin E."/>
            <person name="Kohn T."/>
            <person name="Peeters S.H."/>
            <person name="Heuer A."/>
            <person name="Rast P."/>
            <person name="Oberbeckmann S."/>
            <person name="Bunk B."/>
            <person name="Jeske O."/>
            <person name="Meyerdierks A."/>
            <person name="Storesund J.E."/>
            <person name="Kallscheuer N."/>
            <person name="Luecker S."/>
            <person name="Lage O.M."/>
            <person name="Pohl T."/>
            <person name="Merkel B.J."/>
            <person name="Hornburger P."/>
            <person name="Mueller R.-W."/>
            <person name="Bruemmer F."/>
            <person name="Labrenz M."/>
            <person name="Spormann A.M."/>
            <person name="Op Den Camp H."/>
            <person name="Overmann J."/>
            <person name="Amann R."/>
            <person name="Jetten M.S.M."/>
            <person name="Mascher T."/>
            <person name="Medema M.H."/>
            <person name="Devos D.P."/>
            <person name="Kaster A.-K."/>
            <person name="Ovreas L."/>
            <person name="Rohde M."/>
            <person name="Galperin M.Y."/>
            <person name="Jogler C."/>
        </authorList>
    </citation>
    <scope>NUCLEOTIDE SEQUENCE [LARGE SCALE GENOMIC DNA]</scope>
    <source>
        <strain evidence="5 6">CA13</strain>
    </source>
</reference>
<keyword evidence="2" id="KW-0964">Secreted</keyword>
<evidence type="ECO:0000256" key="2">
    <source>
        <dbReference type="ARBA" id="ARBA00022525"/>
    </source>
</evidence>
<evidence type="ECO:0000256" key="3">
    <source>
        <dbReference type="ARBA" id="ARBA00022729"/>
    </source>
</evidence>
<keyword evidence="5" id="KW-0858">Xylan degradation</keyword>